<evidence type="ECO:0000313" key="4">
    <source>
        <dbReference type="EMBL" id="CAD7639467.1"/>
    </source>
</evidence>
<keyword evidence="1" id="KW-0863">Zinc-finger</keyword>
<name>A0A7R9LD41_9ACAR</name>
<accession>A0A7R9LD41</accession>
<evidence type="ECO:0000313" key="5">
    <source>
        <dbReference type="Proteomes" id="UP000759131"/>
    </source>
</evidence>
<feature type="compositionally biased region" description="Polar residues" evidence="2">
    <location>
        <begin position="85"/>
        <end position="102"/>
    </location>
</feature>
<dbReference type="SMART" id="SM00355">
    <property type="entry name" value="ZnF_C2H2"/>
    <property type="match status" value="3"/>
</dbReference>
<dbReference type="Gene3D" id="3.30.160.60">
    <property type="entry name" value="Classic Zinc Finger"/>
    <property type="match status" value="1"/>
</dbReference>
<feature type="domain" description="C2H2-type" evidence="3">
    <location>
        <begin position="227"/>
        <end position="251"/>
    </location>
</feature>
<feature type="region of interest" description="Disordered" evidence="2">
    <location>
        <begin position="1"/>
        <end position="141"/>
    </location>
</feature>
<keyword evidence="1" id="KW-0479">Metal-binding</keyword>
<sequence>MAKNYMSSDSDSDLEVNDVLTDNSGQPVDTLTDHSLPTTSHKETSVRTKSGRPLRPTFGHKSKRPKYNISDTSNDENDGHEESDSQPTQAANREGSVPNQSYHPLWLTNGRKSGRKQYNISDASSDEESGHQSTASRPIRVSADGIREDSCHACGIDGCKEFFVWKRHLSAHRTAVHQIGNYRLFPCDRCQHCCTNETDLSAHKWTQHKPLKTLVEPNGQRTRRSDFECKDCGKRFKSAEGVGLHREIVHSVLPMPINTSAFVESTQKEIKKHTQCLDSDRSGKRQIPYGGRRLHLSGVRAGGLGSGDALDGRRSVKI</sequence>
<gene>
    <name evidence="4" type="ORF">OSB1V03_LOCUS17808</name>
</gene>
<dbReference type="AlphaFoldDB" id="A0A7R9LD41"/>
<evidence type="ECO:0000256" key="1">
    <source>
        <dbReference type="PROSITE-ProRule" id="PRU00042"/>
    </source>
</evidence>
<dbReference type="GO" id="GO:0008270">
    <property type="term" value="F:zinc ion binding"/>
    <property type="evidence" value="ECO:0007669"/>
    <property type="project" value="UniProtKB-KW"/>
</dbReference>
<keyword evidence="5" id="KW-1185">Reference proteome</keyword>
<dbReference type="PROSITE" id="PS50157">
    <property type="entry name" value="ZINC_FINGER_C2H2_2"/>
    <property type="match status" value="1"/>
</dbReference>
<dbReference type="EMBL" id="OC876680">
    <property type="protein sequence ID" value="CAD7639467.1"/>
    <property type="molecule type" value="Genomic_DNA"/>
</dbReference>
<protein>
    <recommendedName>
        <fullName evidence="3">C2H2-type domain-containing protein</fullName>
    </recommendedName>
</protein>
<keyword evidence="1" id="KW-0862">Zinc</keyword>
<evidence type="ECO:0000256" key="2">
    <source>
        <dbReference type="SAM" id="MobiDB-lite"/>
    </source>
</evidence>
<dbReference type="OrthoDB" id="8953942at2759"/>
<organism evidence="4">
    <name type="scientific">Medioppia subpectinata</name>
    <dbReference type="NCBI Taxonomy" id="1979941"/>
    <lineage>
        <taxon>Eukaryota</taxon>
        <taxon>Metazoa</taxon>
        <taxon>Ecdysozoa</taxon>
        <taxon>Arthropoda</taxon>
        <taxon>Chelicerata</taxon>
        <taxon>Arachnida</taxon>
        <taxon>Acari</taxon>
        <taxon>Acariformes</taxon>
        <taxon>Sarcoptiformes</taxon>
        <taxon>Oribatida</taxon>
        <taxon>Brachypylina</taxon>
        <taxon>Oppioidea</taxon>
        <taxon>Oppiidae</taxon>
        <taxon>Medioppia</taxon>
    </lineage>
</organism>
<evidence type="ECO:0000259" key="3">
    <source>
        <dbReference type="PROSITE" id="PS50157"/>
    </source>
</evidence>
<feature type="compositionally biased region" description="Polar residues" evidence="2">
    <location>
        <begin position="20"/>
        <end position="39"/>
    </location>
</feature>
<proteinExistence type="predicted"/>
<dbReference type="InterPro" id="IPR013087">
    <property type="entry name" value="Znf_C2H2_type"/>
</dbReference>
<feature type="non-terminal residue" evidence="4">
    <location>
        <position position="1"/>
    </location>
</feature>
<dbReference type="PROSITE" id="PS00028">
    <property type="entry name" value="ZINC_FINGER_C2H2_1"/>
    <property type="match status" value="3"/>
</dbReference>
<dbReference type="EMBL" id="CAJPIZ010022105">
    <property type="protein sequence ID" value="CAG2117855.1"/>
    <property type="molecule type" value="Genomic_DNA"/>
</dbReference>
<dbReference type="Proteomes" id="UP000759131">
    <property type="component" value="Unassembled WGS sequence"/>
</dbReference>
<reference evidence="4" key="1">
    <citation type="submission" date="2020-11" db="EMBL/GenBank/DDBJ databases">
        <authorList>
            <person name="Tran Van P."/>
        </authorList>
    </citation>
    <scope>NUCLEOTIDE SEQUENCE</scope>
</reference>